<evidence type="ECO:0000313" key="1">
    <source>
        <dbReference type="EMBL" id="THD23769.1"/>
    </source>
</evidence>
<accession>A0A4E0R5I6</accession>
<name>A0A4E0R5I6_FASHE</name>
<dbReference type="Proteomes" id="UP000230066">
    <property type="component" value="Unassembled WGS sequence"/>
</dbReference>
<keyword evidence="2" id="KW-1185">Reference proteome</keyword>
<sequence length="222" mass="26080">MALSATHCQAITKTFPYLTTEETNSAPLVAYRFFVPDKEYFIKPFHLANDRRLLRIANSTNCTITLSKLVRIHRGDRMRTVRVVGPSKSSVEYCVRQIDESFPQFYATASLQRSLDDLKYPTIDQIGRYTTMENVSTGITTEIIYYKLRFYILSGCQVAYEKWKRDRVAWTIEKMDCHLVVSQRDHNDLGFVRRYAVILGPKRRDVMQAYRLFHTSFISKYW</sequence>
<evidence type="ECO:0000313" key="2">
    <source>
        <dbReference type="Proteomes" id="UP000230066"/>
    </source>
</evidence>
<dbReference type="EMBL" id="JXXN02001961">
    <property type="protein sequence ID" value="THD23769.1"/>
    <property type="molecule type" value="Genomic_DNA"/>
</dbReference>
<proteinExistence type="predicted"/>
<dbReference type="AlphaFoldDB" id="A0A4E0R5I6"/>
<gene>
    <name evidence="1" type="ORF">D915_005363</name>
</gene>
<reference evidence="1" key="1">
    <citation type="submission" date="2019-03" db="EMBL/GenBank/DDBJ databases">
        <title>Improved annotation for the trematode Fasciola hepatica.</title>
        <authorList>
            <person name="Choi Y.-J."/>
            <person name="Martin J."/>
            <person name="Mitreva M."/>
        </authorList>
    </citation>
    <scope>NUCLEOTIDE SEQUENCE [LARGE SCALE GENOMIC DNA]</scope>
</reference>
<comment type="caution">
    <text evidence="1">The sequence shown here is derived from an EMBL/GenBank/DDBJ whole genome shotgun (WGS) entry which is preliminary data.</text>
</comment>
<organism evidence="1 2">
    <name type="scientific">Fasciola hepatica</name>
    <name type="common">Liver fluke</name>
    <dbReference type="NCBI Taxonomy" id="6192"/>
    <lineage>
        <taxon>Eukaryota</taxon>
        <taxon>Metazoa</taxon>
        <taxon>Spiralia</taxon>
        <taxon>Lophotrochozoa</taxon>
        <taxon>Platyhelminthes</taxon>
        <taxon>Trematoda</taxon>
        <taxon>Digenea</taxon>
        <taxon>Plagiorchiida</taxon>
        <taxon>Echinostomata</taxon>
        <taxon>Echinostomatoidea</taxon>
        <taxon>Fasciolidae</taxon>
        <taxon>Fasciola</taxon>
    </lineage>
</organism>
<protein>
    <submittedName>
        <fullName evidence="1">Uncharacterized protein</fullName>
    </submittedName>
</protein>